<sequence>MSIITQELFDFLPAFSDDGENSGQRDKIESLLKKALAEPVNYPSLSESIFPGDRVTILVQAGLPAAGETLDSLLSMLELSRIETADILVVVPQSMAKVFNLVENTPADPETRMPATYRRMSDTKATPLCFEIHVTDDEQAVSYLAANVQGNPVYVNRSLCDSDVILPLSCLTPGRKQTDCLYPEFSTDETRSRYRKKDDSLSERVAEAELANDSLGLFFSIELICSPGDVIEDIVCGSRTHARQIAAERLKPLWAMEQPDGCDVVVTTVESDADSTAWSSVIRAVNSASQAVADGPIIVWTELSEKPNAKVKAACSAQFEGSVPDSLSKKLQHFASILCERPVYLKSGLSQNVVESLGLGYIESAESAQRIIRPFSKPLLIRDGHLRA</sequence>
<dbReference type="OrthoDB" id="240996at2"/>
<dbReference type="KEGG" id="mff:MFFC18_20110"/>
<accession>A0A5B9PAZ7</accession>
<evidence type="ECO:0000313" key="1">
    <source>
        <dbReference type="EMBL" id="QEG22150.1"/>
    </source>
</evidence>
<protein>
    <recommendedName>
        <fullName evidence="3">LarA-like N-terminal domain-containing protein</fullName>
    </recommendedName>
</protein>
<organism evidence="1 2">
    <name type="scientific">Mariniblastus fucicola</name>
    <dbReference type="NCBI Taxonomy" id="980251"/>
    <lineage>
        <taxon>Bacteria</taxon>
        <taxon>Pseudomonadati</taxon>
        <taxon>Planctomycetota</taxon>
        <taxon>Planctomycetia</taxon>
        <taxon>Pirellulales</taxon>
        <taxon>Pirellulaceae</taxon>
        <taxon>Mariniblastus</taxon>
    </lineage>
</organism>
<gene>
    <name evidence="1" type="ORF">MFFC18_20110</name>
</gene>
<keyword evidence="2" id="KW-1185">Reference proteome</keyword>
<dbReference type="RefSeq" id="WP_075082255.1">
    <property type="nucleotide sequence ID" value="NZ_CP042912.1"/>
</dbReference>
<dbReference type="STRING" id="980251.GCA_001642875_03498"/>
<evidence type="ECO:0000313" key="2">
    <source>
        <dbReference type="Proteomes" id="UP000322214"/>
    </source>
</evidence>
<dbReference type="EMBL" id="CP042912">
    <property type="protein sequence ID" value="QEG22150.1"/>
    <property type="molecule type" value="Genomic_DNA"/>
</dbReference>
<dbReference type="AlphaFoldDB" id="A0A5B9PAZ7"/>
<reference evidence="1 2" key="1">
    <citation type="submission" date="2019-08" db="EMBL/GenBank/DDBJ databases">
        <title>Deep-cultivation of Planctomycetes and their phenomic and genomic characterization uncovers novel biology.</title>
        <authorList>
            <person name="Wiegand S."/>
            <person name="Jogler M."/>
            <person name="Boedeker C."/>
            <person name="Pinto D."/>
            <person name="Vollmers J."/>
            <person name="Rivas-Marin E."/>
            <person name="Kohn T."/>
            <person name="Peeters S.H."/>
            <person name="Heuer A."/>
            <person name="Rast P."/>
            <person name="Oberbeckmann S."/>
            <person name="Bunk B."/>
            <person name="Jeske O."/>
            <person name="Meyerdierks A."/>
            <person name="Storesund J.E."/>
            <person name="Kallscheuer N."/>
            <person name="Luecker S."/>
            <person name="Lage O.M."/>
            <person name="Pohl T."/>
            <person name="Merkel B.J."/>
            <person name="Hornburger P."/>
            <person name="Mueller R.-W."/>
            <person name="Bruemmer F."/>
            <person name="Labrenz M."/>
            <person name="Spormann A.M."/>
            <person name="Op den Camp H."/>
            <person name="Overmann J."/>
            <person name="Amann R."/>
            <person name="Jetten M.S.M."/>
            <person name="Mascher T."/>
            <person name="Medema M.H."/>
            <person name="Devos D.P."/>
            <person name="Kaster A.-K."/>
            <person name="Ovreas L."/>
            <person name="Rohde M."/>
            <person name="Galperin M.Y."/>
            <person name="Jogler C."/>
        </authorList>
    </citation>
    <scope>NUCLEOTIDE SEQUENCE [LARGE SCALE GENOMIC DNA]</scope>
    <source>
        <strain evidence="1 2">FC18</strain>
    </source>
</reference>
<dbReference type="Proteomes" id="UP000322214">
    <property type="component" value="Chromosome"/>
</dbReference>
<proteinExistence type="predicted"/>
<dbReference type="Gene3D" id="3.40.50.11440">
    <property type="match status" value="1"/>
</dbReference>
<name>A0A5B9PAZ7_9BACT</name>
<evidence type="ECO:0008006" key="3">
    <source>
        <dbReference type="Google" id="ProtNLM"/>
    </source>
</evidence>